<dbReference type="EMBL" id="MSKS01000009">
    <property type="protein sequence ID" value="OLO72061.1"/>
    <property type="molecule type" value="Genomic_DNA"/>
</dbReference>
<reference evidence="9 10" key="1">
    <citation type="submission" date="2016-12" db="EMBL/GenBank/DDBJ databases">
        <title>Genomic comparison of strains in the 'Actinomyces naeslundii' group.</title>
        <authorList>
            <person name="Mughal S.R."/>
            <person name="Do T."/>
            <person name="Gilbert S.C."/>
            <person name="Witherden E.A."/>
            <person name="Didelot X."/>
            <person name="Beighton D."/>
        </authorList>
    </citation>
    <scope>NUCLEOTIDE SEQUENCE [LARGE SCALE GENOMIC DNA]</scope>
    <source>
        <strain evidence="9 10">WE8B-23</strain>
    </source>
</reference>
<evidence type="ECO:0000313" key="9">
    <source>
        <dbReference type="EMBL" id="OLO72061.1"/>
    </source>
</evidence>
<evidence type="ECO:0000256" key="2">
    <source>
        <dbReference type="ARBA" id="ARBA00022475"/>
    </source>
</evidence>
<name>A0A1Q8WVD2_9ACTO</name>
<feature type="transmembrane region" description="Helical" evidence="7">
    <location>
        <begin position="203"/>
        <end position="222"/>
    </location>
</feature>
<keyword evidence="4 7" id="KW-1133">Transmembrane helix</keyword>
<evidence type="ECO:0000256" key="6">
    <source>
        <dbReference type="ARBA" id="ARBA00038076"/>
    </source>
</evidence>
<dbReference type="Proteomes" id="UP000185963">
    <property type="component" value="Unassembled WGS sequence"/>
</dbReference>
<comment type="subcellular location">
    <subcellularLocation>
        <location evidence="1">Cell membrane</location>
        <topology evidence="1">Multi-pass membrane protein</topology>
    </subcellularLocation>
</comment>
<feature type="transmembrane region" description="Helical" evidence="7">
    <location>
        <begin position="106"/>
        <end position="132"/>
    </location>
</feature>
<evidence type="ECO:0000256" key="5">
    <source>
        <dbReference type="ARBA" id="ARBA00023136"/>
    </source>
</evidence>
<dbReference type="OrthoDB" id="3251579at2"/>
<comment type="similarity">
    <text evidence="6">Belongs to the ABC-4 integral membrane protein family.</text>
</comment>
<feature type="transmembrane region" description="Helical" evidence="7">
    <location>
        <begin position="242"/>
        <end position="265"/>
    </location>
</feature>
<protein>
    <submittedName>
        <fullName evidence="9">ABC transporter permease</fullName>
    </submittedName>
</protein>
<evidence type="ECO:0000256" key="4">
    <source>
        <dbReference type="ARBA" id="ARBA00022989"/>
    </source>
</evidence>
<dbReference type="PANTHER" id="PTHR30572:SF4">
    <property type="entry name" value="ABC TRANSPORTER PERMEASE YTRF"/>
    <property type="match status" value="1"/>
</dbReference>
<organism evidence="9 10">
    <name type="scientific">Actinomyces oris</name>
    <dbReference type="NCBI Taxonomy" id="544580"/>
    <lineage>
        <taxon>Bacteria</taxon>
        <taxon>Bacillati</taxon>
        <taxon>Actinomycetota</taxon>
        <taxon>Actinomycetes</taxon>
        <taxon>Actinomycetales</taxon>
        <taxon>Actinomycetaceae</taxon>
        <taxon>Actinomyces</taxon>
    </lineage>
</organism>
<gene>
    <name evidence="9" type="ORF">BKH20_03135</name>
</gene>
<dbReference type="GO" id="GO:0005886">
    <property type="term" value="C:plasma membrane"/>
    <property type="evidence" value="ECO:0007669"/>
    <property type="project" value="UniProtKB-SubCell"/>
</dbReference>
<dbReference type="RefSeq" id="WP_005527111.1">
    <property type="nucleotide sequence ID" value="NZ_MSKS01000009.1"/>
</dbReference>
<keyword evidence="5 7" id="KW-0472">Membrane</keyword>
<proteinExistence type="inferred from homology"/>
<keyword evidence="3 7" id="KW-0812">Transmembrane</keyword>
<feature type="transmembrane region" description="Helical" evidence="7">
    <location>
        <begin position="66"/>
        <end position="86"/>
    </location>
</feature>
<dbReference type="InterPro" id="IPR003838">
    <property type="entry name" value="ABC3_permease_C"/>
</dbReference>
<feature type="transmembrane region" description="Helical" evidence="7">
    <location>
        <begin position="335"/>
        <end position="355"/>
    </location>
</feature>
<dbReference type="GO" id="GO:0022857">
    <property type="term" value="F:transmembrane transporter activity"/>
    <property type="evidence" value="ECO:0007669"/>
    <property type="project" value="TreeGrafter"/>
</dbReference>
<feature type="transmembrane region" description="Helical" evidence="7">
    <location>
        <begin position="160"/>
        <end position="183"/>
    </location>
</feature>
<sequence>MTRYILRSLLSQWKSWSGTVLVLAFAATLVNVCLAHRFSVIRPEVVATARASGVSPAELEMSGLSIYIYSALVAIPVVAVVGQSCVQALRTNWARWRLAGAVPRQVFLSVIMTIATLGLVSCIPGILVGILVDQTFSSILTRIASEKMGAIEVIQTPTTILFTAVSVVGIAVLGAFGPARTAVKVPATEAIREMSLSIRRMSLTRWGLGALWSLICAGQLFLAFTSQPRKIDDGLPAGGGQAMLAAILISILSVIIAPALVPGLLKVWSSPLAHLGGPWLVARRSTSWRASLSGSAVALLGLGFSFTAALMTNLYTTESVVVSAHLPNKINQLDTLVMIAILGLMALLGAIAVVAMTSRSRQREFAILRCGGSTIKQIRSQAVIESLLYTCTALLLSSVPLIVTAVGEALFFYKAGLGFLPDPAIGPLMVVASVSFISLSIVLLAPVKKAYSAPIGHTLANE</sequence>
<keyword evidence="2" id="KW-1003">Cell membrane</keyword>
<dbReference type="Pfam" id="PF02687">
    <property type="entry name" value="FtsX"/>
    <property type="match status" value="2"/>
</dbReference>
<evidence type="ECO:0000256" key="7">
    <source>
        <dbReference type="SAM" id="Phobius"/>
    </source>
</evidence>
<feature type="transmembrane region" description="Helical" evidence="7">
    <location>
        <begin position="425"/>
        <end position="445"/>
    </location>
</feature>
<evidence type="ECO:0000313" key="10">
    <source>
        <dbReference type="Proteomes" id="UP000185963"/>
    </source>
</evidence>
<feature type="transmembrane region" description="Helical" evidence="7">
    <location>
        <begin position="292"/>
        <end position="315"/>
    </location>
</feature>
<evidence type="ECO:0000256" key="1">
    <source>
        <dbReference type="ARBA" id="ARBA00004651"/>
    </source>
</evidence>
<dbReference type="PANTHER" id="PTHR30572">
    <property type="entry name" value="MEMBRANE COMPONENT OF TRANSPORTER-RELATED"/>
    <property type="match status" value="1"/>
</dbReference>
<feature type="transmembrane region" description="Helical" evidence="7">
    <location>
        <begin position="387"/>
        <end position="413"/>
    </location>
</feature>
<feature type="domain" description="ABC3 transporter permease C-terminal" evidence="8">
    <location>
        <begin position="337"/>
        <end position="444"/>
    </location>
</feature>
<comment type="caution">
    <text evidence="9">The sequence shown here is derived from an EMBL/GenBank/DDBJ whole genome shotgun (WGS) entry which is preliminary data.</text>
</comment>
<evidence type="ECO:0000256" key="3">
    <source>
        <dbReference type="ARBA" id="ARBA00022692"/>
    </source>
</evidence>
<feature type="domain" description="ABC3 transporter permease C-terminal" evidence="8">
    <location>
        <begin position="66"/>
        <end position="185"/>
    </location>
</feature>
<evidence type="ECO:0000259" key="8">
    <source>
        <dbReference type="Pfam" id="PF02687"/>
    </source>
</evidence>
<dbReference type="AlphaFoldDB" id="A0A1Q8WVD2"/>
<accession>A0A1Q8WVD2</accession>
<dbReference type="InterPro" id="IPR050250">
    <property type="entry name" value="Macrolide_Exporter_MacB"/>
</dbReference>